<evidence type="ECO:0008006" key="4">
    <source>
        <dbReference type="Google" id="ProtNLM"/>
    </source>
</evidence>
<organism evidence="2 3">
    <name type="scientific">Crystallibacter crystallopoietes</name>
    <dbReference type="NCBI Taxonomy" id="37928"/>
    <lineage>
        <taxon>Bacteria</taxon>
        <taxon>Bacillati</taxon>
        <taxon>Actinomycetota</taxon>
        <taxon>Actinomycetes</taxon>
        <taxon>Micrococcales</taxon>
        <taxon>Micrococcaceae</taxon>
        <taxon>Crystallibacter</taxon>
    </lineage>
</organism>
<evidence type="ECO:0000256" key="1">
    <source>
        <dbReference type="SAM" id="MobiDB-lite"/>
    </source>
</evidence>
<accession>A0A1H1BHD0</accession>
<dbReference type="EMBL" id="FNKH01000002">
    <property type="protein sequence ID" value="SDQ51339.1"/>
    <property type="molecule type" value="Genomic_DNA"/>
</dbReference>
<feature type="region of interest" description="Disordered" evidence="1">
    <location>
        <begin position="1"/>
        <end position="40"/>
    </location>
</feature>
<proteinExistence type="predicted"/>
<dbReference type="Gene3D" id="3.40.50.150">
    <property type="entry name" value="Vaccinia Virus protein VP39"/>
    <property type="match status" value="1"/>
</dbReference>
<keyword evidence="3" id="KW-1185">Reference proteome</keyword>
<sequence>MPSLKTAPAASGHTVEYPRGGPGRPGKPVGSITRGTTNPNRLRRMDRWLSGPSAASVKKAADPLVIDLGYGAAPITAVELHHRLAKVRPDVEVIGIEIEPERVRRAKALERPGLSFRQGGFEIPVAGRRPAVVRAFNVLRQYDETEYAAHWDMVRARLAPGGLFIDGTCDEIGRRATWVAIAPEGPVSLSISLRFGAFVRPSDVAERLPKALIHHNFPGEKIHRYLQALDKAWAEAAVLASFGNRQRWLAMCHSMVAAGWPVLDGPSRWRLGEVTVAWAAVEPGYQGL</sequence>
<dbReference type="SUPFAM" id="SSF53335">
    <property type="entry name" value="S-adenosyl-L-methionine-dependent methyltransferases"/>
    <property type="match status" value="1"/>
</dbReference>
<reference evidence="2 3" key="1">
    <citation type="submission" date="2016-10" db="EMBL/GenBank/DDBJ databases">
        <authorList>
            <person name="de Groot N.N."/>
        </authorList>
    </citation>
    <scope>NUCLEOTIDE SEQUENCE [LARGE SCALE GENOMIC DNA]</scope>
    <source>
        <strain evidence="2 3">DSM 20117</strain>
    </source>
</reference>
<evidence type="ECO:0000313" key="2">
    <source>
        <dbReference type="EMBL" id="SDQ51339.1"/>
    </source>
</evidence>
<dbReference type="STRING" id="37928.SAMN04489742_1413"/>
<gene>
    <name evidence="2" type="ORF">SAMN04489742_1413</name>
</gene>
<dbReference type="AlphaFoldDB" id="A0A1H1BHD0"/>
<name>A0A1H1BHD0_9MICC</name>
<evidence type="ECO:0000313" key="3">
    <source>
        <dbReference type="Proteomes" id="UP000181917"/>
    </source>
</evidence>
<dbReference type="InterPro" id="IPR029063">
    <property type="entry name" value="SAM-dependent_MTases_sf"/>
</dbReference>
<dbReference type="Proteomes" id="UP000181917">
    <property type="component" value="Unassembled WGS sequence"/>
</dbReference>
<protein>
    <recommendedName>
        <fullName evidence="4">Methyltransferase domain-containing protein</fullName>
    </recommendedName>
</protein>